<organism evidence="2 3">
    <name type="scientific">Candidatus Acidifodinimicrobium mancum</name>
    <dbReference type="NCBI Taxonomy" id="2898728"/>
    <lineage>
        <taxon>Archaea</taxon>
        <taxon>Candidatus Parvarchaeota</taxon>
        <taxon>Candidatus Acidifodinimicrobiaceae</taxon>
        <taxon>Candidatus Acidifodinimicrobium</taxon>
    </lineage>
</organism>
<protein>
    <submittedName>
        <fullName evidence="2">Uncharacterized protein</fullName>
    </submittedName>
</protein>
<keyword evidence="1" id="KW-1133">Transmembrane helix</keyword>
<sequence length="162" mass="17660">MHRKTLDEQLIDGNESNEQKKGIIRNISGRIYTAIKDNYKGLTATMGVLVTEYGVDVIPFKARYGYIMGPIGHVLIGPVTVEIGNTLHSLIGRGNKLAYQIGTAAALNTAFQAAKYVGLVNLPYVGQDFEPMKIAYGMGGALAYIAGINLYERYKAKKNSKS</sequence>
<feature type="transmembrane region" description="Helical" evidence="1">
    <location>
        <begin position="97"/>
        <end position="114"/>
    </location>
</feature>
<proteinExistence type="predicted"/>
<accession>A0A8T3UV58</accession>
<dbReference type="AlphaFoldDB" id="A0A8T3UV58"/>
<keyword evidence="1" id="KW-0812">Transmembrane</keyword>
<gene>
    <name evidence="2" type="ORF">IHE51_00790</name>
</gene>
<evidence type="ECO:0000256" key="1">
    <source>
        <dbReference type="SAM" id="Phobius"/>
    </source>
</evidence>
<evidence type="ECO:0000313" key="3">
    <source>
        <dbReference type="Proteomes" id="UP000718571"/>
    </source>
</evidence>
<evidence type="ECO:0000313" key="2">
    <source>
        <dbReference type="EMBL" id="MBE5728380.1"/>
    </source>
</evidence>
<name>A0A8T3UV58_9ARCH</name>
<keyword evidence="1" id="KW-0472">Membrane</keyword>
<dbReference type="EMBL" id="JADFAR010000008">
    <property type="protein sequence ID" value="MBE5728380.1"/>
    <property type="molecule type" value="Genomic_DNA"/>
</dbReference>
<comment type="caution">
    <text evidence="2">The sequence shown here is derived from an EMBL/GenBank/DDBJ whole genome shotgun (WGS) entry which is preliminary data.</text>
</comment>
<feature type="transmembrane region" description="Helical" evidence="1">
    <location>
        <begin position="134"/>
        <end position="151"/>
    </location>
</feature>
<reference evidence="2 3" key="1">
    <citation type="submission" date="2020-09" db="EMBL/GenBank/DDBJ databases">
        <title>Genomic characterization of a novel Parvarchaeota family in acid mine drainage sediments.</title>
        <authorList>
            <person name="Luo Z.-H."/>
        </authorList>
    </citation>
    <scope>NUCLEOTIDE SEQUENCE [LARGE SCALE GENOMIC DNA]</scope>
    <source>
        <strain evidence="2">MAS1_bins.189</strain>
    </source>
</reference>
<dbReference type="Proteomes" id="UP000718571">
    <property type="component" value="Unassembled WGS sequence"/>
</dbReference>